<proteinExistence type="inferred from homology"/>
<evidence type="ECO:0000313" key="8">
    <source>
        <dbReference type="EMBL" id="AGE14578.1"/>
    </source>
</evidence>
<dbReference type="InterPro" id="IPR036419">
    <property type="entry name" value="Ribosomal_S3_C_sf"/>
</dbReference>
<evidence type="ECO:0000256" key="6">
    <source>
        <dbReference type="ARBA" id="ARBA00035157"/>
    </source>
</evidence>
<comment type="subcellular location">
    <subcellularLocation>
        <location evidence="1">Mitochondrion</location>
    </subcellularLocation>
</comment>
<dbReference type="EMBL" id="KC285586">
    <property type="protein sequence ID" value="AGE14578.1"/>
    <property type="molecule type" value="Genomic_DNA"/>
</dbReference>
<dbReference type="GO" id="GO:0005840">
    <property type="term" value="C:ribosome"/>
    <property type="evidence" value="ECO:0007669"/>
    <property type="project" value="UniProtKB-KW"/>
</dbReference>
<organism evidence="8">
    <name type="scientific">Microbotryum lychnidis-dioicae</name>
    <dbReference type="NCBI Taxonomy" id="288795"/>
    <lineage>
        <taxon>Eukaryota</taxon>
        <taxon>Fungi</taxon>
        <taxon>Dikarya</taxon>
        <taxon>Basidiomycota</taxon>
        <taxon>Pucciniomycotina</taxon>
        <taxon>Microbotryomycetes</taxon>
        <taxon>Microbotryales</taxon>
        <taxon>Microbotryaceae</taxon>
        <taxon>Microbotryum</taxon>
    </lineage>
</organism>
<comment type="similarity">
    <text evidence="2">Belongs to the universal ribosomal protein uS3 family.</text>
</comment>
<keyword evidence="5" id="KW-0687">Ribonucleoprotein</keyword>
<evidence type="ECO:0000256" key="5">
    <source>
        <dbReference type="ARBA" id="ARBA00023274"/>
    </source>
</evidence>
<dbReference type="SUPFAM" id="SSF54821">
    <property type="entry name" value="Ribosomal protein S3 C-terminal domain"/>
    <property type="match status" value="1"/>
</dbReference>
<dbReference type="Gene3D" id="3.30.1140.32">
    <property type="entry name" value="Ribosomal protein S3, C-terminal domain"/>
    <property type="match status" value="1"/>
</dbReference>
<keyword evidence="4 8" id="KW-0496">Mitochondrion</keyword>
<dbReference type="InterPro" id="IPR007980">
    <property type="entry name" value="Ribosomal_uS3m_fun"/>
</dbReference>
<evidence type="ECO:0000256" key="3">
    <source>
        <dbReference type="ARBA" id="ARBA00022980"/>
    </source>
</evidence>
<dbReference type="GO" id="GO:0003735">
    <property type="term" value="F:structural constituent of ribosome"/>
    <property type="evidence" value="ECO:0007669"/>
    <property type="project" value="InterPro"/>
</dbReference>
<dbReference type="GO" id="GO:1990904">
    <property type="term" value="C:ribonucleoprotein complex"/>
    <property type="evidence" value="ECO:0007669"/>
    <property type="project" value="UniProtKB-KW"/>
</dbReference>
<evidence type="ECO:0000256" key="7">
    <source>
        <dbReference type="SAM" id="MobiDB-lite"/>
    </source>
</evidence>
<dbReference type="GeneID" id="14658422"/>
<reference evidence="8" key="1">
    <citation type="submission" date="2012-12" db="EMBL/GenBank/DDBJ databases">
        <authorList>
            <person name="Lang B.F."/>
        </authorList>
    </citation>
    <scope>NUCLEOTIDE SEQUENCE</scope>
    <source>
        <strain evidence="8">MvSl135HT1</strain>
    </source>
</reference>
<geneLocation type="mitochondrion" evidence="8"/>
<evidence type="ECO:0000256" key="2">
    <source>
        <dbReference type="ARBA" id="ARBA00010761"/>
    </source>
</evidence>
<gene>
    <name evidence="8" type="primary">rps3</name>
</gene>
<feature type="region of interest" description="Disordered" evidence="7">
    <location>
        <begin position="191"/>
        <end position="217"/>
    </location>
</feature>
<dbReference type="RefSeq" id="YP_007475364.1">
    <property type="nucleotide sequence ID" value="NC_020353.1"/>
</dbReference>
<dbReference type="GO" id="GO:0006412">
    <property type="term" value="P:translation"/>
    <property type="evidence" value="ECO:0007669"/>
    <property type="project" value="InterPro"/>
</dbReference>
<evidence type="ECO:0000256" key="4">
    <source>
        <dbReference type="ARBA" id="ARBA00023128"/>
    </source>
</evidence>
<accession>M1GLC4</accession>
<protein>
    <recommendedName>
        <fullName evidence="6">Small ribosomal subunit protein uS3m</fullName>
    </recommendedName>
</protein>
<dbReference type="AlphaFoldDB" id="M1GLC4"/>
<name>M1GLC4_9BASI</name>
<dbReference type="GO" id="GO:0005739">
    <property type="term" value="C:mitochondrion"/>
    <property type="evidence" value="ECO:0007669"/>
    <property type="project" value="UniProtKB-SubCell"/>
</dbReference>
<dbReference type="Pfam" id="PF05316">
    <property type="entry name" value="VAR1"/>
    <property type="match status" value="1"/>
</dbReference>
<sequence length="238" mass="26134">MTTTTYIFDKSNRRNLTSIQRQALSIIQSFFYSSVLPMGQDNGKNKENGAVLLGKPLFTVTADKVTIQLFYYGYSSISNNKLSSLGSALTRCWGVWLGKGTVELQVIKLNYSVLDSNIFAQYLTHNAGKYSFNRILDMLKNSLPTVCSDGSLDSTRLFGCNQKAGDLGANPTSHITGVKVKLSGRLVTQASGPRQTVQAGRIGSSSRGPYSTTDYSQHTNKNKLGAFTMKVWISQQSR</sequence>
<evidence type="ECO:0000256" key="1">
    <source>
        <dbReference type="ARBA" id="ARBA00004173"/>
    </source>
</evidence>
<keyword evidence="3 8" id="KW-0689">Ribosomal protein</keyword>